<dbReference type="Proteomes" id="UP001273209">
    <property type="component" value="Unassembled WGS sequence"/>
</dbReference>
<organism evidence="1 2">
    <name type="scientific">Trichoderma aggressivum f. europaeum</name>
    <dbReference type="NCBI Taxonomy" id="173218"/>
    <lineage>
        <taxon>Eukaryota</taxon>
        <taxon>Fungi</taxon>
        <taxon>Dikarya</taxon>
        <taxon>Ascomycota</taxon>
        <taxon>Pezizomycotina</taxon>
        <taxon>Sordariomycetes</taxon>
        <taxon>Hypocreomycetidae</taxon>
        <taxon>Hypocreales</taxon>
        <taxon>Hypocreaceae</taxon>
        <taxon>Trichoderma</taxon>
    </lineage>
</organism>
<dbReference type="GeneID" id="87921808"/>
<dbReference type="AlphaFoldDB" id="A0AAE1LX10"/>
<evidence type="ECO:0000313" key="2">
    <source>
        <dbReference type="Proteomes" id="UP001273209"/>
    </source>
</evidence>
<protein>
    <submittedName>
        <fullName evidence="1">Uncharacterized protein</fullName>
    </submittedName>
</protein>
<dbReference type="EMBL" id="JAWRVG010000031">
    <property type="protein sequence ID" value="KAK4068547.1"/>
    <property type="molecule type" value="Genomic_DNA"/>
</dbReference>
<sequence>MFRSEPAVASNLAVCGREELYEASFPVLWSIRAMLFQCPPIPTRSDVAANVGTSSGEVAEGVEGAIRNFILPGRFMIGRGRAKALAQGCGYGVANISVLRTKAQFTRCWSSRLFIVALTLFLSGVVQEGWDLARSMLAGFKWVRAEICLDSQSDLAKASARLADDNFPSLDASDGIR</sequence>
<evidence type="ECO:0000313" key="1">
    <source>
        <dbReference type="EMBL" id="KAK4068547.1"/>
    </source>
</evidence>
<keyword evidence="2" id="KW-1185">Reference proteome</keyword>
<dbReference type="RefSeq" id="XP_062753771.1">
    <property type="nucleotide sequence ID" value="XM_062901903.1"/>
</dbReference>
<name>A0AAE1LX10_9HYPO</name>
<reference evidence="1" key="1">
    <citation type="submission" date="2023-11" db="EMBL/GenBank/DDBJ databases">
        <title>The genome sequences of three competitors of mushroom-forming fungi.</title>
        <authorList>
            <person name="Beijen E."/>
            <person name="Ohm R.A."/>
        </authorList>
    </citation>
    <scope>NUCLEOTIDE SEQUENCE</scope>
    <source>
        <strain evidence="1">CBS 100526</strain>
    </source>
</reference>
<accession>A0AAE1LX10</accession>
<proteinExistence type="predicted"/>
<comment type="caution">
    <text evidence="1">The sequence shown here is derived from an EMBL/GenBank/DDBJ whole genome shotgun (WGS) entry which is preliminary data.</text>
</comment>
<gene>
    <name evidence="1" type="ORF">Triagg1_7195</name>
</gene>